<keyword evidence="1" id="KW-0472">Membrane</keyword>
<feature type="transmembrane region" description="Helical" evidence="1">
    <location>
        <begin position="149"/>
        <end position="174"/>
    </location>
</feature>
<feature type="transmembrane region" description="Helical" evidence="1">
    <location>
        <begin position="116"/>
        <end position="137"/>
    </location>
</feature>
<dbReference type="KEGG" id="acan:ACA1_365400"/>
<keyword evidence="1" id="KW-1133">Transmembrane helix</keyword>
<dbReference type="EMBL" id="KB008073">
    <property type="protein sequence ID" value="ELR13972.1"/>
    <property type="molecule type" value="Genomic_DNA"/>
</dbReference>
<evidence type="ECO:0000256" key="1">
    <source>
        <dbReference type="SAM" id="Phobius"/>
    </source>
</evidence>
<name>L8GLS0_ACACF</name>
<evidence type="ECO:0000313" key="2">
    <source>
        <dbReference type="EMBL" id="ELR13972.1"/>
    </source>
</evidence>
<reference evidence="2 3" key="1">
    <citation type="journal article" date="2013" name="Genome Biol.">
        <title>Genome of Acanthamoeba castellanii highlights extensive lateral gene transfer and early evolution of tyrosine kinase signaling.</title>
        <authorList>
            <person name="Clarke M."/>
            <person name="Lohan A.J."/>
            <person name="Liu B."/>
            <person name="Lagkouvardos I."/>
            <person name="Roy S."/>
            <person name="Zafar N."/>
            <person name="Bertelli C."/>
            <person name="Schilde C."/>
            <person name="Kianianmomeni A."/>
            <person name="Burglin T.R."/>
            <person name="Frech C."/>
            <person name="Turcotte B."/>
            <person name="Kopec K.O."/>
            <person name="Synnott J.M."/>
            <person name="Choo C."/>
            <person name="Paponov I."/>
            <person name="Finkler A."/>
            <person name="Soon Heng Tan C."/>
            <person name="Hutchins A.P."/>
            <person name="Weinmeier T."/>
            <person name="Rattei T."/>
            <person name="Chu J.S."/>
            <person name="Gimenez G."/>
            <person name="Irimia M."/>
            <person name="Rigden D.J."/>
            <person name="Fitzpatrick D.A."/>
            <person name="Lorenzo-Morales J."/>
            <person name="Bateman A."/>
            <person name="Chiu C.H."/>
            <person name="Tang P."/>
            <person name="Hegemann P."/>
            <person name="Fromm H."/>
            <person name="Raoult D."/>
            <person name="Greub G."/>
            <person name="Miranda-Saavedra D."/>
            <person name="Chen N."/>
            <person name="Nash P."/>
            <person name="Ginger M.L."/>
            <person name="Horn M."/>
            <person name="Schaap P."/>
            <person name="Caler L."/>
            <person name="Loftus B."/>
        </authorList>
    </citation>
    <scope>NUCLEOTIDE SEQUENCE [LARGE SCALE GENOMIC DNA]</scope>
    <source>
        <strain evidence="2 3">Neff</strain>
    </source>
</reference>
<keyword evidence="1" id="KW-0812">Transmembrane</keyword>
<organism evidence="2 3">
    <name type="scientific">Acanthamoeba castellanii (strain ATCC 30010 / Neff)</name>
    <dbReference type="NCBI Taxonomy" id="1257118"/>
    <lineage>
        <taxon>Eukaryota</taxon>
        <taxon>Amoebozoa</taxon>
        <taxon>Discosea</taxon>
        <taxon>Longamoebia</taxon>
        <taxon>Centramoebida</taxon>
        <taxon>Acanthamoebidae</taxon>
        <taxon>Acanthamoeba</taxon>
    </lineage>
</organism>
<dbReference type="GeneID" id="14914525"/>
<dbReference type="RefSeq" id="XP_004335985.1">
    <property type="nucleotide sequence ID" value="XM_004335937.1"/>
</dbReference>
<evidence type="ECO:0008006" key="4">
    <source>
        <dbReference type="Google" id="ProtNLM"/>
    </source>
</evidence>
<dbReference type="VEuPathDB" id="AmoebaDB:ACA1_365400"/>
<accession>L8GLS0</accession>
<dbReference type="AlphaFoldDB" id="L8GLS0"/>
<evidence type="ECO:0000313" key="3">
    <source>
        <dbReference type="Proteomes" id="UP000011083"/>
    </source>
</evidence>
<proteinExistence type="predicted"/>
<keyword evidence="3" id="KW-1185">Reference proteome</keyword>
<sequence length="195" mass="22126">MGRAGDALMLGHSAAVFAVCVVLDCEDRVVEALCLAGVFVYAVHSAMLVIEGEGASSMLVHHLLAIAIQSIFWWHADSPEQPLALWKTFAWTELGSTLHKCSPFIPNFRTWRLKRWYQALYLTCYLVTYAIIIVWLASQSRHHPTRSHLLGIATEVWHASLIYSLIALLAYWWWQSLNALRHVVAQMRLGAKIRD</sequence>
<gene>
    <name evidence="2" type="ORF">ACA1_365400</name>
</gene>
<dbReference type="Proteomes" id="UP000011083">
    <property type="component" value="Unassembled WGS sequence"/>
</dbReference>
<protein>
    <recommendedName>
        <fullName evidence="4">TLC domain-containing protein</fullName>
    </recommendedName>
</protein>